<proteinExistence type="predicted"/>
<reference evidence="1 2" key="1">
    <citation type="submission" date="2020-07" db="EMBL/GenBank/DDBJ databases">
        <title>Draft whole-genome sequence of Heliobacterium chlorum DSM 3682, type strain.</title>
        <authorList>
            <person name="Kyndt J.A."/>
            <person name="Meyer T.E."/>
            <person name="Imhoff J.F."/>
        </authorList>
    </citation>
    <scope>NUCLEOTIDE SEQUENCE [LARGE SCALE GENOMIC DNA]</scope>
    <source>
        <strain evidence="1 2">DSM 3682</strain>
    </source>
</reference>
<dbReference type="RefSeq" id="WP_188041697.1">
    <property type="nucleotide sequence ID" value="NZ_JACVHF010000031.1"/>
</dbReference>
<gene>
    <name evidence="1" type="ORF">H1S01_17575</name>
</gene>
<accession>A0ABR7T6J3</accession>
<dbReference type="EMBL" id="JACVHF010000031">
    <property type="protein sequence ID" value="MBC9786271.1"/>
    <property type="molecule type" value="Genomic_DNA"/>
</dbReference>
<evidence type="ECO:0000313" key="2">
    <source>
        <dbReference type="Proteomes" id="UP000617402"/>
    </source>
</evidence>
<comment type="caution">
    <text evidence="1">The sequence shown here is derived from an EMBL/GenBank/DDBJ whole genome shotgun (WGS) entry which is preliminary data.</text>
</comment>
<protein>
    <submittedName>
        <fullName evidence="1">Uncharacterized protein</fullName>
    </submittedName>
</protein>
<sequence>MKEFQKQNIVAIGWPGIGDLTNLSQEDIRQKLGNPPYNYSSLELGNTYAIIDIFVNQMSIGDYVLVPHGHSIYFAKIESEYLFNKDEDNEDDGYPHQRKVTWLSERIPRSTLPDSLRNALKIHRSAANLTKYFNEIFSMANGEEIPQKSNLTNELLKVEYPLRPDLIVTIEVPKNITRTESIRLSEFVKTLYFENDK</sequence>
<organism evidence="1 2">
    <name type="scientific">Heliobacterium chlorum</name>
    <dbReference type="NCBI Taxonomy" id="2698"/>
    <lineage>
        <taxon>Bacteria</taxon>
        <taxon>Bacillati</taxon>
        <taxon>Bacillota</taxon>
        <taxon>Clostridia</taxon>
        <taxon>Eubacteriales</taxon>
        <taxon>Heliobacteriaceae</taxon>
        <taxon>Heliobacterium</taxon>
    </lineage>
</organism>
<name>A0ABR7T6J3_HELCL</name>
<keyword evidence="2" id="KW-1185">Reference proteome</keyword>
<evidence type="ECO:0000313" key="1">
    <source>
        <dbReference type="EMBL" id="MBC9786271.1"/>
    </source>
</evidence>
<dbReference type="Proteomes" id="UP000617402">
    <property type="component" value="Unassembled WGS sequence"/>
</dbReference>